<accession>A0A8S1VFY8</accession>
<feature type="transmembrane region" description="Helical" evidence="1">
    <location>
        <begin position="1582"/>
        <end position="1607"/>
    </location>
</feature>
<feature type="transmembrane region" description="Helical" evidence="1">
    <location>
        <begin position="1392"/>
        <end position="1414"/>
    </location>
</feature>
<feature type="transmembrane region" description="Helical" evidence="1">
    <location>
        <begin position="105"/>
        <end position="125"/>
    </location>
</feature>
<dbReference type="EMBL" id="CAJJDO010000064">
    <property type="protein sequence ID" value="CAD8175877.1"/>
    <property type="molecule type" value="Genomic_DNA"/>
</dbReference>
<dbReference type="Proteomes" id="UP000689195">
    <property type="component" value="Unassembled WGS sequence"/>
</dbReference>
<protein>
    <recommendedName>
        <fullName evidence="4">Transmembrane protein</fullName>
    </recommendedName>
</protein>
<keyword evidence="1" id="KW-0472">Membrane</keyword>
<evidence type="ECO:0008006" key="4">
    <source>
        <dbReference type="Google" id="ProtNLM"/>
    </source>
</evidence>
<evidence type="ECO:0000256" key="1">
    <source>
        <dbReference type="SAM" id="Phobius"/>
    </source>
</evidence>
<keyword evidence="1" id="KW-0812">Transmembrane</keyword>
<name>A0A8S1VFY8_9CILI</name>
<feature type="transmembrane region" description="Helical" evidence="1">
    <location>
        <begin position="242"/>
        <end position="266"/>
    </location>
</feature>
<feature type="transmembrane region" description="Helical" evidence="1">
    <location>
        <begin position="21"/>
        <end position="41"/>
    </location>
</feature>
<proteinExistence type="predicted"/>
<dbReference type="InterPro" id="IPR052994">
    <property type="entry name" value="Tiny_macrocysts_regulators"/>
</dbReference>
<dbReference type="PANTHER" id="PTHR31600:SF2">
    <property type="entry name" value="GAMETE ENRICHED GENE 10 PROTEIN-RELATED"/>
    <property type="match status" value="1"/>
</dbReference>
<feature type="transmembrane region" description="Helical" evidence="1">
    <location>
        <begin position="1061"/>
        <end position="1085"/>
    </location>
</feature>
<keyword evidence="3" id="KW-1185">Reference proteome</keyword>
<feature type="transmembrane region" description="Helical" evidence="1">
    <location>
        <begin position="145"/>
        <end position="168"/>
    </location>
</feature>
<evidence type="ECO:0000313" key="3">
    <source>
        <dbReference type="Proteomes" id="UP000689195"/>
    </source>
</evidence>
<reference evidence="2" key="1">
    <citation type="submission" date="2021-01" db="EMBL/GenBank/DDBJ databases">
        <authorList>
            <consortium name="Genoscope - CEA"/>
            <person name="William W."/>
        </authorList>
    </citation>
    <scope>NUCLEOTIDE SEQUENCE</scope>
</reference>
<feature type="transmembrane region" description="Helical" evidence="1">
    <location>
        <begin position="211"/>
        <end position="230"/>
    </location>
</feature>
<feature type="transmembrane region" description="Helical" evidence="1">
    <location>
        <begin position="76"/>
        <end position="98"/>
    </location>
</feature>
<keyword evidence="1" id="KW-1133">Transmembrane helix</keyword>
<comment type="caution">
    <text evidence="2">The sequence shown here is derived from an EMBL/GenBank/DDBJ whole genome shotgun (WGS) entry which is preliminary data.</text>
</comment>
<gene>
    <name evidence="2" type="ORF">PPENT_87.1.T0640057</name>
</gene>
<dbReference type="OrthoDB" id="305590at2759"/>
<feature type="transmembrane region" description="Helical" evidence="1">
    <location>
        <begin position="188"/>
        <end position="205"/>
    </location>
</feature>
<sequence>MLFQQTWMDLKESMNTSYYTSFIYLSIGAILNTSPLLEIYLKISDKNNYQQNQLYLILDSLNVGKYLLKSSILHSIYILIIFAFNIFIVILFIILYYIKKKNTKTNVAFTIYGQIIGYFIQPYFWSINGFLLQIQNTYLEQIQNLAFIILDCIAILLQLLFLIILILFLHYDHSQKKNFLKINSPKTLLFYIITIYFSSCLELFINSSSKLSIAFPIVLAFLFLILFVQMHQDLPVFSNKYLNNYFQIIISMQFTLALNLLISYFINLFEDRYCMQVLLTFILLIKLNSKIRQYLILSSITNYSITKMIDQRTIVYLKQDPQNIFLLRGIIHLHQSLCVNINCFYRLKTIYKISSKGNKKIYINRDAIYENIGRISTFFLKCTYENAQIKTQDQNIKILLIELLCYKLKLYSESLIQIDKLNQDKLNLLQRINVINIRLIISRLIKQKNEQSYKSKLPFDQLLLCESYIKETVEIMMNIFGCQLQFWNYLLNEKIKLVDELSLLNQISQLIKKFQRLEKLILSLHYNHKVPIRNKQWFNYFFFKLFILNKKLKLQELEILPDYQINLEQILKDDQIDEKSSDEEPINYYQQKFLISGNTFVIQINQAGIIKNCTNNTFSILNYTRQALVNSSASILMPQMFKQYHSQYINHFQQTGQSFNLYKRKKAFCMHDSGHIVIVYKYLKYIYNYISNQIEYIAMFRQIQTKQEYLLLNEDWEVDSCTQLLQDIIGIKSLSLFILAPKTIVYSQYEKFLTKENKEFFSLNAPNLEKNLSRLFYTQHSSPMVRGSLTSSNGQISILQNQVEMKKSFQNFLNQDDVINIEDQQKSKVKQVLFNLRVPKQKYELVQEFQSKLSESYKQAIYAEPFRKKLIVKNESGKFKIVRSEFIRRCKVYQEIIRKEKFQIIKELFQKYTQSEDCVDKILRIEGTLKLEKTSQSNKYILIKIVRTELIEENPLPQRQNSCFTLSFQAPQMISSPTKRTSVTQQSPRNLCITINGDQFDLYSNRESMGKVLLQEMQVNQDFDQNDQYKNINFITCNSDFLKEDTNKIEKDNPSIVQYEYISRFIFILQILIVFLSFFMTSFIYNTSTLEESIILVDYLFHYQIIVAESYNAQIDVELFNRNYTYSDLIKGDLIGYQSKEEFYEYNQKITQKCGDYMYYVFWEPNFLKMLYENFHSNSNESGLDIQTVYQANVYLLNMLSSSEFKEDFGIAETFRLYMLPQFQQVQASSINHLLNQGLGFQEISNSNFILFLILQTILQLASLLYLIRFQFQIQKQYNVQIYLIFFKVLFRVQAIIPFKEKIAIINKINTTINQFCYVTNYEYGNIQQFISMNKNSPLSKAISKRESTSKTVFDKKILDTEKYIEQIENKTKIKFEQVSLLFSLKKIVVKIIVNLLLIALISIAGVVTIYFTINNIELFNKNQFMFNSQNAWILPALKEIYTSQQYKEYSFNDTNAFIILQAYFNQISSEFPVYYQSDIDEIIYFFDNNICDGDTQINIDQCALSINGGLTRGIREYDYLLSQVALKLLIPNDDRYENITYSTIYEFNKLYYFVFDHYILAKDIWVQVSKTTLEKHDQVSLILLITVIIGICLYFIIFNEIGYVLIKKKEYKFIKMFYKSFMPNVSINQQKRLRVELIKARFIRK</sequence>
<feature type="transmembrane region" description="Helical" evidence="1">
    <location>
        <begin position="1249"/>
        <end position="1268"/>
    </location>
</feature>
<dbReference type="PANTHER" id="PTHR31600">
    <property type="entry name" value="TINY MACROCYSTS PROTEIN B-RELATED"/>
    <property type="match status" value="1"/>
</dbReference>
<feature type="transmembrane region" description="Helical" evidence="1">
    <location>
        <begin position="1280"/>
        <end position="1299"/>
    </location>
</feature>
<organism evidence="2 3">
    <name type="scientific">Paramecium pentaurelia</name>
    <dbReference type="NCBI Taxonomy" id="43138"/>
    <lineage>
        <taxon>Eukaryota</taxon>
        <taxon>Sar</taxon>
        <taxon>Alveolata</taxon>
        <taxon>Ciliophora</taxon>
        <taxon>Intramacronucleata</taxon>
        <taxon>Oligohymenophorea</taxon>
        <taxon>Peniculida</taxon>
        <taxon>Parameciidae</taxon>
        <taxon>Paramecium</taxon>
    </lineage>
</organism>
<evidence type="ECO:0000313" key="2">
    <source>
        <dbReference type="EMBL" id="CAD8175877.1"/>
    </source>
</evidence>